<feature type="chain" id="PRO_5035165953" evidence="2">
    <location>
        <begin position="24"/>
        <end position="321"/>
    </location>
</feature>
<dbReference type="RefSeq" id="WP_187536641.1">
    <property type="nucleotide sequence ID" value="NZ_JACRTL010000005.1"/>
</dbReference>
<feature type="signal peptide" evidence="2">
    <location>
        <begin position="1"/>
        <end position="23"/>
    </location>
</feature>
<gene>
    <name evidence="4" type="ORF">H8702_09970</name>
</gene>
<dbReference type="EMBL" id="JACRTL010000005">
    <property type="protein sequence ID" value="MBC8611426.1"/>
    <property type="molecule type" value="Genomic_DNA"/>
</dbReference>
<accession>A0A8J6TRU8</accession>
<proteinExistence type="predicted"/>
<dbReference type="SUPFAM" id="SSF49373">
    <property type="entry name" value="Invasin/intimin cell-adhesion fragments"/>
    <property type="match status" value="2"/>
</dbReference>
<evidence type="ECO:0000313" key="5">
    <source>
        <dbReference type="Proteomes" id="UP000632659"/>
    </source>
</evidence>
<feature type="region of interest" description="Disordered" evidence="1">
    <location>
        <begin position="230"/>
        <end position="283"/>
    </location>
</feature>
<sequence>MKIQKIMALVLSAVVITAFPAGCAEKREYLPELMAEDVEVRIGESQNIVSQISAYYEIEGDCYTIDDADEKGKEELAAKSKEFQEKGKLSYESEEIQIAAVDETGIVTGNAVGTTTISVTLTIPSEDGEGEIQPVVTTVKITVSPIIPEKVTADKDKIELTEGETADIQAVVVPEYTTDPSVNWMSSDEKIAAVKDGKITAVKAGTATITAASHADDSVKTEITVTVKEKPVQVSSGNAASSGSGSKNSGSGKSSSGEKKATGKKSSQKSSGRNGWKDNGDGSYTFEGEVIDHGFIGGSIGDVWYDSEEEYNAALKEHGLS</sequence>
<evidence type="ECO:0000259" key="3">
    <source>
        <dbReference type="SMART" id="SM00635"/>
    </source>
</evidence>
<dbReference type="Gene3D" id="2.60.40.1080">
    <property type="match status" value="2"/>
</dbReference>
<name>A0A8J6TRU8_9FIRM</name>
<keyword evidence="5" id="KW-1185">Reference proteome</keyword>
<feature type="domain" description="BIG2" evidence="3">
    <location>
        <begin position="59"/>
        <end position="131"/>
    </location>
</feature>
<evidence type="ECO:0000313" key="4">
    <source>
        <dbReference type="EMBL" id="MBC8611426.1"/>
    </source>
</evidence>
<dbReference type="InterPro" id="IPR003343">
    <property type="entry name" value="Big_2"/>
</dbReference>
<feature type="domain" description="BIG2" evidence="3">
    <location>
        <begin position="147"/>
        <end position="222"/>
    </location>
</feature>
<dbReference type="Pfam" id="PF02368">
    <property type="entry name" value="Big_2"/>
    <property type="match status" value="2"/>
</dbReference>
<dbReference type="SMART" id="SM00635">
    <property type="entry name" value="BID_2"/>
    <property type="match status" value="2"/>
</dbReference>
<keyword evidence="2" id="KW-0732">Signal</keyword>
<organism evidence="4 5">
    <name type="scientific">Massiliimalia timonensis</name>
    <dbReference type="NCBI Taxonomy" id="1987501"/>
    <lineage>
        <taxon>Bacteria</taxon>
        <taxon>Bacillati</taxon>
        <taxon>Bacillota</taxon>
        <taxon>Clostridia</taxon>
        <taxon>Eubacteriales</taxon>
        <taxon>Oscillospiraceae</taxon>
        <taxon>Massiliimalia</taxon>
    </lineage>
</organism>
<dbReference type="Proteomes" id="UP000632659">
    <property type="component" value="Unassembled WGS sequence"/>
</dbReference>
<comment type="caution">
    <text evidence="4">The sequence shown here is derived from an EMBL/GenBank/DDBJ whole genome shotgun (WGS) entry which is preliminary data.</text>
</comment>
<feature type="compositionally biased region" description="Low complexity" evidence="1">
    <location>
        <begin position="235"/>
        <end position="255"/>
    </location>
</feature>
<reference evidence="4" key="1">
    <citation type="submission" date="2020-08" db="EMBL/GenBank/DDBJ databases">
        <title>Genome public.</title>
        <authorList>
            <person name="Liu C."/>
            <person name="Sun Q."/>
        </authorList>
    </citation>
    <scope>NUCLEOTIDE SEQUENCE</scope>
    <source>
        <strain evidence="4">NSJ-15</strain>
    </source>
</reference>
<evidence type="ECO:0000256" key="1">
    <source>
        <dbReference type="SAM" id="MobiDB-lite"/>
    </source>
</evidence>
<protein>
    <submittedName>
        <fullName evidence="4">Ig domain-containing protein</fullName>
    </submittedName>
</protein>
<dbReference type="InterPro" id="IPR008964">
    <property type="entry name" value="Invasin/intimin_cell_adhesion"/>
</dbReference>
<evidence type="ECO:0000256" key="2">
    <source>
        <dbReference type="SAM" id="SignalP"/>
    </source>
</evidence>
<dbReference type="AlphaFoldDB" id="A0A8J6TRU8"/>